<evidence type="ECO:0000313" key="1">
    <source>
        <dbReference type="EMBL" id="MBA4680712.1"/>
    </source>
</evidence>
<dbReference type="AlphaFoldDB" id="A0A7C9AZU0"/>
<organism evidence="1">
    <name type="scientific">Opuntia streptacantha</name>
    <name type="common">Prickly pear cactus</name>
    <name type="synonym">Opuntia cardona</name>
    <dbReference type="NCBI Taxonomy" id="393608"/>
    <lineage>
        <taxon>Eukaryota</taxon>
        <taxon>Viridiplantae</taxon>
        <taxon>Streptophyta</taxon>
        <taxon>Embryophyta</taxon>
        <taxon>Tracheophyta</taxon>
        <taxon>Spermatophyta</taxon>
        <taxon>Magnoliopsida</taxon>
        <taxon>eudicotyledons</taxon>
        <taxon>Gunneridae</taxon>
        <taxon>Pentapetalae</taxon>
        <taxon>Caryophyllales</taxon>
        <taxon>Cactineae</taxon>
        <taxon>Cactaceae</taxon>
        <taxon>Opuntioideae</taxon>
        <taxon>Opuntia</taxon>
    </lineage>
</organism>
<sequence length="102" mass="12485">MVRQLCYCCECRILLASTIEASAPKDACRLTSEQLGRPHIMRALKERDKLSRHHSKSRWKPKQKPIRIQQLFWLNHCYITWFWRCFHLFQYSCRKCLRYLPK</sequence>
<protein>
    <submittedName>
        <fullName evidence="1">Uncharacterized protein</fullName>
    </submittedName>
</protein>
<accession>A0A7C9AZU0</accession>
<proteinExistence type="predicted"/>
<reference evidence="1" key="2">
    <citation type="submission" date="2020-07" db="EMBL/GenBank/DDBJ databases">
        <authorList>
            <person name="Vera ALvarez R."/>
            <person name="Arias-Moreno D.M."/>
            <person name="Jimenez-Jacinto V."/>
            <person name="Jimenez-Bremont J.F."/>
            <person name="Swaminathan K."/>
            <person name="Moose S.P."/>
            <person name="Guerrero-Gonzalez M.L."/>
            <person name="Marino-Ramirez L."/>
            <person name="Landsman D."/>
            <person name="Rodriguez-Kessler M."/>
            <person name="Delgado-Sanchez P."/>
        </authorList>
    </citation>
    <scope>NUCLEOTIDE SEQUENCE</scope>
    <source>
        <tissue evidence="1">Cladode</tissue>
    </source>
</reference>
<name>A0A7C9AZU0_OPUST</name>
<reference evidence="1" key="1">
    <citation type="journal article" date="2013" name="J. Plant Res.">
        <title>Effect of fungi and light on seed germination of three Opuntia species from semiarid lands of central Mexico.</title>
        <authorList>
            <person name="Delgado-Sanchez P."/>
            <person name="Jimenez-Bremont J.F."/>
            <person name="Guerrero-Gonzalez Mde L."/>
            <person name="Flores J."/>
        </authorList>
    </citation>
    <scope>NUCLEOTIDE SEQUENCE</scope>
    <source>
        <tissue evidence="1">Cladode</tissue>
    </source>
</reference>
<dbReference type="EMBL" id="GISG01288118">
    <property type="protein sequence ID" value="MBA4680712.1"/>
    <property type="molecule type" value="Transcribed_RNA"/>
</dbReference>